<dbReference type="Pfam" id="PF14012">
    <property type="entry name" value="DUF4229"/>
    <property type="match status" value="1"/>
</dbReference>
<dbReference type="EMBL" id="CP158374">
    <property type="protein sequence ID" value="XBX81938.1"/>
    <property type="molecule type" value="Genomic_DNA"/>
</dbReference>
<protein>
    <submittedName>
        <fullName evidence="3">DUF4229 domain-containing protein</fullName>
    </submittedName>
</protein>
<keyword evidence="2" id="KW-1133">Transmembrane helix</keyword>
<keyword evidence="2" id="KW-0472">Membrane</keyword>
<feature type="transmembrane region" description="Helical" evidence="2">
    <location>
        <begin position="7"/>
        <end position="24"/>
    </location>
</feature>
<feature type="transmembrane region" description="Helical" evidence="2">
    <location>
        <begin position="30"/>
        <end position="51"/>
    </location>
</feature>
<gene>
    <name evidence="3" type="ORF">ABIQ69_15155</name>
</gene>
<evidence type="ECO:0000256" key="1">
    <source>
        <dbReference type="SAM" id="MobiDB-lite"/>
    </source>
</evidence>
<dbReference type="AlphaFoldDB" id="A0AAU7W5D6"/>
<accession>A0AAU7W5D6</accession>
<keyword evidence="2" id="KW-0812">Transmembrane</keyword>
<sequence>MKSAPAWLWYTVLRVLLFAVPFAVLMLSGVVWWLSAIVAALFGLAASAVFLRKQRDQISRDLYAVRHRERPAVTADDEAEDSAIESRERAAE</sequence>
<evidence type="ECO:0000256" key="2">
    <source>
        <dbReference type="SAM" id="Phobius"/>
    </source>
</evidence>
<dbReference type="RefSeq" id="WP_350347960.1">
    <property type="nucleotide sequence ID" value="NZ_CP158374.1"/>
</dbReference>
<name>A0AAU7W5D6_9MICO</name>
<evidence type="ECO:0000313" key="3">
    <source>
        <dbReference type="EMBL" id="XBX81938.1"/>
    </source>
</evidence>
<organism evidence="3">
    <name type="scientific">Agromyces sp. G08B096</name>
    <dbReference type="NCBI Taxonomy" id="3156399"/>
    <lineage>
        <taxon>Bacteria</taxon>
        <taxon>Bacillati</taxon>
        <taxon>Actinomycetota</taxon>
        <taxon>Actinomycetes</taxon>
        <taxon>Micrococcales</taxon>
        <taxon>Microbacteriaceae</taxon>
        <taxon>Agromyces</taxon>
    </lineage>
</organism>
<dbReference type="InterPro" id="IPR025323">
    <property type="entry name" value="DUF4229"/>
</dbReference>
<proteinExistence type="predicted"/>
<reference evidence="3" key="1">
    <citation type="submission" date="2024-05" db="EMBL/GenBank/DDBJ databases">
        <authorList>
            <person name="Yu L."/>
        </authorList>
    </citation>
    <scope>NUCLEOTIDE SEQUENCE</scope>
    <source>
        <strain evidence="3">G08B096</strain>
    </source>
</reference>
<feature type="region of interest" description="Disordered" evidence="1">
    <location>
        <begin position="72"/>
        <end position="92"/>
    </location>
</feature>